<evidence type="ECO:0000313" key="2">
    <source>
        <dbReference type="Proteomes" id="UP001497680"/>
    </source>
</evidence>
<evidence type="ECO:0000313" key="1">
    <source>
        <dbReference type="EMBL" id="KAI6087102.1"/>
    </source>
</evidence>
<reference evidence="1 2" key="1">
    <citation type="journal article" date="2022" name="New Phytol.">
        <title>Ecological generalism drives hyperdiversity of secondary metabolite gene clusters in xylarialean endophytes.</title>
        <authorList>
            <person name="Franco M.E.E."/>
            <person name="Wisecaver J.H."/>
            <person name="Arnold A.E."/>
            <person name="Ju Y.M."/>
            <person name="Slot J.C."/>
            <person name="Ahrendt S."/>
            <person name="Moore L.P."/>
            <person name="Eastman K.E."/>
            <person name="Scott K."/>
            <person name="Konkel Z."/>
            <person name="Mondo S.J."/>
            <person name="Kuo A."/>
            <person name="Hayes R.D."/>
            <person name="Haridas S."/>
            <person name="Andreopoulos B."/>
            <person name="Riley R."/>
            <person name="LaButti K."/>
            <person name="Pangilinan J."/>
            <person name="Lipzen A."/>
            <person name="Amirebrahimi M."/>
            <person name="Yan J."/>
            <person name="Adam C."/>
            <person name="Keymanesh K."/>
            <person name="Ng V."/>
            <person name="Louie K."/>
            <person name="Northen T."/>
            <person name="Drula E."/>
            <person name="Henrissat B."/>
            <person name="Hsieh H.M."/>
            <person name="Youens-Clark K."/>
            <person name="Lutzoni F."/>
            <person name="Miadlikowska J."/>
            <person name="Eastwood D.C."/>
            <person name="Hamelin R.C."/>
            <person name="Grigoriev I.V."/>
            <person name="U'Ren J.M."/>
        </authorList>
    </citation>
    <scope>NUCLEOTIDE SEQUENCE [LARGE SCALE GENOMIC DNA]</scope>
    <source>
        <strain evidence="1 2">ER1909</strain>
    </source>
</reference>
<organism evidence="1 2">
    <name type="scientific">Hypoxylon rubiginosum</name>
    <dbReference type="NCBI Taxonomy" id="110542"/>
    <lineage>
        <taxon>Eukaryota</taxon>
        <taxon>Fungi</taxon>
        <taxon>Dikarya</taxon>
        <taxon>Ascomycota</taxon>
        <taxon>Pezizomycotina</taxon>
        <taxon>Sordariomycetes</taxon>
        <taxon>Xylariomycetidae</taxon>
        <taxon>Xylariales</taxon>
        <taxon>Hypoxylaceae</taxon>
        <taxon>Hypoxylon</taxon>
    </lineage>
</organism>
<keyword evidence="2" id="KW-1185">Reference proteome</keyword>
<accession>A0ACC0D3I1</accession>
<dbReference type="EMBL" id="MU394310">
    <property type="protein sequence ID" value="KAI6087102.1"/>
    <property type="molecule type" value="Genomic_DNA"/>
</dbReference>
<gene>
    <name evidence="1" type="ORF">F4821DRAFT_278180</name>
</gene>
<proteinExistence type="predicted"/>
<sequence>MEQNYLAGQEDHKHRGLRGLRGPRGLRGSDYLLGFDTGDDSMTEFLESLIDDGYVPHEDMEELNKASMFVNHDQFYDALSCAYKLMEEASFNDPLEGQDPLTFLAKVLPYDKSDGEEKKSDNNNGKEAKVEEELGPVQFNIQQNQYRRSRYAAMNPPPAPLGAKKPAVPLSYTPTAYSRGKTPPLIDGQESVSGPGTLLPSLTPPLTSMNNEAGESSKESQQPTATPGDSKSLSNRTEINSEMHQTTSLETDTLDPLSQPQNQTPKRTKKSHYFDTIDTPSPTNTKSSRPPRGTIPCIPFPRLDAPQFGLIQEELSSDPFRLLIAVTFLIRVKGKHAIPVFRELMAKYPTPSDLANADTNDILALIRHLGLASTRAAAFQKYARIWTTNPPRADVRYGVKNYPSPGDGADVRTGEALTPDDPRTSAWEIGHMTQGRYAIDSWRIFCRDILLRKAQDWRGKGREGEFQPEWMRVLPQDKELRACLRWLWMQEGWAWDPKTGEKEILPEDLRLAVDEGRVAYDDMGELRILDKEEVNPV</sequence>
<protein>
    <submittedName>
        <fullName evidence="1">DNA glycosylase</fullName>
    </submittedName>
</protein>
<dbReference type="Proteomes" id="UP001497680">
    <property type="component" value="Unassembled WGS sequence"/>
</dbReference>
<name>A0ACC0D3I1_9PEZI</name>
<comment type="caution">
    <text evidence="1">The sequence shown here is derived from an EMBL/GenBank/DDBJ whole genome shotgun (WGS) entry which is preliminary data.</text>
</comment>